<organism evidence="5 6">
    <name type="scientific">Neocallimastix californiae</name>
    <dbReference type="NCBI Taxonomy" id="1754190"/>
    <lineage>
        <taxon>Eukaryota</taxon>
        <taxon>Fungi</taxon>
        <taxon>Fungi incertae sedis</taxon>
        <taxon>Chytridiomycota</taxon>
        <taxon>Chytridiomycota incertae sedis</taxon>
        <taxon>Neocallimastigomycetes</taxon>
        <taxon>Neocallimastigales</taxon>
        <taxon>Neocallimastigaceae</taxon>
        <taxon>Neocallimastix</taxon>
    </lineage>
</organism>
<protein>
    <recommendedName>
        <fullName evidence="4">Checkpoint protein</fullName>
    </recommendedName>
</protein>
<dbReference type="AlphaFoldDB" id="A0A1Y1ZPL7"/>
<dbReference type="GO" id="GO:0035861">
    <property type="term" value="C:site of double-strand break"/>
    <property type="evidence" value="ECO:0007669"/>
    <property type="project" value="TreeGrafter"/>
</dbReference>
<evidence type="ECO:0000256" key="2">
    <source>
        <dbReference type="ARBA" id="ARBA00005563"/>
    </source>
</evidence>
<dbReference type="EMBL" id="MCOG01000376">
    <property type="protein sequence ID" value="ORY11947.1"/>
    <property type="molecule type" value="Genomic_DNA"/>
</dbReference>
<dbReference type="InterPro" id="IPR007150">
    <property type="entry name" value="HUS1/Mec3"/>
</dbReference>
<evidence type="ECO:0000313" key="5">
    <source>
        <dbReference type="EMBL" id="ORY11947.1"/>
    </source>
</evidence>
<reference evidence="5 6" key="1">
    <citation type="submission" date="2016-08" db="EMBL/GenBank/DDBJ databases">
        <title>A Parts List for Fungal Cellulosomes Revealed by Comparative Genomics.</title>
        <authorList>
            <consortium name="DOE Joint Genome Institute"/>
            <person name="Haitjema C.H."/>
            <person name="Gilmore S.P."/>
            <person name="Henske J.K."/>
            <person name="Solomon K.V."/>
            <person name="De Groot R."/>
            <person name="Kuo A."/>
            <person name="Mondo S.J."/>
            <person name="Salamov A.A."/>
            <person name="Labutti K."/>
            <person name="Zhao Z."/>
            <person name="Chiniquy J."/>
            <person name="Barry K."/>
            <person name="Brewer H.M."/>
            <person name="Purvine S.O."/>
            <person name="Wright A.T."/>
            <person name="Boxma B."/>
            <person name="Van Alen T."/>
            <person name="Hackstein J.H."/>
            <person name="Baker S.E."/>
            <person name="Grigoriev I.V."/>
            <person name="O'Malley M.A."/>
        </authorList>
    </citation>
    <scope>NUCLEOTIDE SEQUENCE [LARGE SCALE GENOMIC DNA]</scope>
    <source>
        <strain evidence="5 6">G1</strain>
    </source>
</reference>
<dbReference type="GO" id="GO:0006289">
    <property type="term" value="P:nucleotide-excision repair"/>
    <property type="evidence" value="ECO:0007669"/>
    <property type="project" value="TreeGrafter"/>
</dbReference>
<keyword evidence="3" id="KW-0539">Nucleus</keyword>
<comment type="caution">
    <text evidence="5">The sequence shown here is derived from an EMBL/GenBank/DDBJ whole genome shotgun (WGS) entry which is preliminary data.</text>
</comment>
<dbReference type="STRING" id="1754190.A0A1Y1ZPL7"/>
<dbReference type="GO" id="GO:0000723">
    <property type="term" value="P:telomere maintenance"/>
    <property type="evidence" value="ECO:0007669"/>
    <property type="project" value="TreeGrafter"/>
</dbReference>
<proteinExistence type="inferred from homology"/>
<dbReference type="GO" id="GO:0000724">
    <property type="term" value="P:double-strand break repair via homologous recombination"/>
    <property type="evidence" value="ECO:0007669"/>
    <property type="project" value="TreeGrafter"/>
</dbReference>
<evidence type="ECO:0000256" key="1">
    <source>
        <dbReference type="ARBA" id="ARBA00004123"/>
    </source>
</evidence>
<dbReference type="PANTHER" id="PTHR12900:SF0">
    <property type="entry name" value="CHECKPOINT PROTEIN"/>
    <property type="match status" value="1"/>
</dbReference>
<dbReference type="PANTHER" id="PTHR12900">
    <property type="entry name" value="MITOTIC AND DNA DAMAGE CHECKPOINT PROTEIN HUS1"/>
    <property type="match status" value="1"/>
</dbReference>
<dbReference type="Proteomes" id="UP000193920">
    <property type="component" value="Unassembled WGS sequence"/>
</dbReference>
<dbReference type="GO" id="GO:0033314">
    <property type="term" value="P:mitotic DNA replication checkpoint signaling"/>
    <property type="evidence" value="ECO:0007669"/>
    <property type="project" value="TreeGrafter"/>
</dbReference>
<dbReference type="GO" id="GO:0030896">
    <property type="term" value="C:checkpoint clamp complex"/>
    <property type="evidence" value="ECO:0007669"/>
    <property type="project" value="InterPro"/>
</dbReference>
<dbReference type="PIRSF" id="PIRSF011312">
    <property type="entry name" value="Cell_cycle_HUS1"/>
    <property type="match status" value="1"/>
</dbReference>
<dbReference type="Pfam" id="PF04005">
    <property type="entry name" value="Hus1"/>
    <property type="match status" value="1"/>
</dbReference>
<dbReference type="GO" id="GO:0044778">
    <property type="term" value="P:meiotic DNA integrity checkpoint signaling"/>
    <property type="evidence" value="ECO:0007669"/>
    <property type="project" value="TreeGrafter"/>
</dbReference>
<evidence type="ECO:0000256" key="3">
    <source>
        <dbReference type="ARBA" id="ARBA00023242"/>
    </source>
</evidence>
<dbReference type="GO" id="GO:0005730">
    <property type="term" value="C:nucleolus"/>
    <property type="evidence" value="ECO:0007669"/>
    <property type="project" value="InterPro"/>
</dbReference>
<keyword evidence="6" id="KW-1185">Reference proteome</keyword>
<sequence length="188" mass="22013">MRMKAKVIDTILLTKMLQSVEKLSKTCIMKFTEDKIYIIIAKIELTELQNLLLEEFTIESANNNEIWIEVRTDHVIRVLKSAQTSIDIHCKLSKKKELSSLSFNIKRMVSQNLSQQEKSKKEQFSECQISIIDFENFVHNYIINPSIIENFAVIFYVYVKNESTPLMDYDQETRQFGTLTFYIPAIIV</sequence>
<evidence type="ECO:0000313" key="6">
    <source>
        <dbReference type="Proteomes" id="UP000193920"/>
    </source>
</evidence>
<evidence type="ECO:0000256" key="4">
    <source>
        <dbReference type="PIRNR" id="PIRNR011312"/>
    </source>
</evidence>
<gene>
    <name evidence="5" type="ORF">LY90DRAFT_518407</name>
</gene>
<dbReference type="Gene3D" id="3.70.10.10">
    <property type="match status" value="1"/>
</dbReference>
<name>A0A1Y1ZPL7_9FUNG</name>
<dbReference type="OrthoDB" id="337750at2759"/>
<comment type="subcellular location">
    <subcellularLocation>
        <location evidence="1">Nucleus</location>
    </subcellularLocation>
</comment>
<dbReference type="InterPro" id="IPR016580">
    <property type="entry name" value="HUS1"/>
</dbReference>
<accession>A0A1Y1ZPL7</accession>
<comment type="similarity">
    <text evidence="2 4">Belongs to the HUS1 family.</text>
</comment>
<dbReference type="GO" id="GO:0031573">
    <property type="term" value="P:mitotic intra-S DNA damage checkpoint signaling"/>
    <property type="evidence" value="ECO:0007669"/>
    <property type="project" value="TreeGrafter"/>
</dbReference>